<organism evidence="1">
    <name type="scientific">Clostridioides difficile</name>
    <name type="common">Peptoclostridium difficile</name>
    <dbReference type="NCBI Taxonomy" id="1496"/>
    <lineage>
        <taxon>Bacteria</taxon>
        <taxon>Bacillati</taxon>
        <taxon>Bacillota</taxon>
        <taxon>Clostridia</taxon>
        <taxon>Peptostreptococcales</taxon>
        <taxon>Peptostreptococcaceae</taxon>
        <taxon>Clostridioides</taxon>
    </lineage>
</organism>
<sequence length="126" mass="14325">MAKIWVDAGTFLEKTIDIEDMFELNLRKVRKANENKKIKLKLNESKFKKIRKKSTNDTKGKSIKVFNIETGEVRIFKSAKAASKYLKISADYASCLARENRVTREGWKAEYIQGVTDGISKCGASN</sequence>
<accession>A0A381KJ35</accession>
<dbReference type="Pfam" id="PF07453">
    <property type="entry name" value="NUMOD1"/>
    <property type="match status" value="1"/>
</dbReference>
<name>A0A381KJ35_CLODI</name>
<dbReference type="RefSeq" id="WP_011861745.1">
    <property type="nucleotide sequence ID" value="NZ_BIQT01000012.1"/>
</dbReference>
<evidence type="ECO:0000313" key="1">
    <source>
        <dbReference type="EMBL" id="SUY82542.1"/>
    </source>
</evidence>
<dbReference type="EMBL" id="UFWD01000002">
    <property type="protein sequence ID" value="SUY82542.1"/>
    <property type="molecule type" value="Genomic_DNA"/>
</dbReference>
<dbReference type="AlphaFoldDB" id="A0A381KJ35"/>
<dbReference type="InterPro" id="IPR010896">
    <property type="entry name" value="NUMOD1"/>
</dbReference>
<gene>
    <name evidence="1" type="ORF">NCTC13307_03647</name>
</gene>
<dbReference type="KEGG" id="pdf:CD630DERM_29380"/>
<protein>
    <submittedName>
        <fullName evidence="1">NUMOD1 domain</fullName>
    </submittedName>
</protein>
<proteinExistence type="predicted"/>
<reference evidence="1" key="1">
    <citation type="submission" date="2018-06" db="EMBL/GenBank/DDBJ databases">
        <authorList>
            <consortium name="Pathogen Informatics"/>
            <person name="Doyle S."/>
        </authorList>
    </citation>
    <scope>NUCLEOTIDE SEQUENCE</scope>
    <source>
        <strain evidence="1">NCTC13307</strain>
    </source>
</reference>